<reference evidence="1 2" key="1">
    <citation type="submission" date="2023-07" db="EMBL/GenBank/DDBJ databases">
        <title>Genomic Encyclopedia of Type Strains, Phase IV (KMG-IV): sequencing the most valuable type-strain genomes for metagenomic binning, comparative biology and taxonomic classification.</title>
        <authorList>
            <person name="Goeker M."/>
        </authorList>
    </citation>
    <scope>NUCLEOTIDE SEQUENCE [LARGE SCALE GENOMIC DNA]</scope>
    <source>
        <strain evidence="1 2">DSM 19562</strain>
    </source>
</reference>
<dbReference type="Proteomes" id="UP001236369">
    <property type="component" value="Unassembled WGS sequence"/>
</dbReference>
<comment type="caution">
    <text evidence="1">The sequence shown here is derived from an EMBL/GenBank/DDBJ whole genome shotgun (WGS) entry which is preliminary data.</text>
</comment>
<gene>
    <name evidence="1" type="ORF">QO016_000462</name>
</gene>
<dbReference type="EMBL" id="JAUSVV010000001">
    <property type="protein sequence ID" value="MDQ0440985.1"/>
    <property type="molecule type" value="Genomic_DNA"/>
</dbReference>
<accession>A0ABU0HFA8</accession>
<organism evidence="1 2">
    <name type="scientific">Methylobacterium persicinum</name>
    <dbReference type="NCBI Taxonomy" id="374426"/>
    <lineage>
        <taxon>Bacteria</taxon>
        <taxon>Pseudomonadati</taxon>
        <taxon>Pseudomonadota</taxon>
        <taxon>Alphaproteobacteria</taxon>
        <taxon>Hyphomicrobiales</taxon>
        <taxon>Methylobacteriaceae</taxon>
        <taxon>Methylobacterium</taxon>
    </lineage>
</organism>
<sequence length="89" mass="9536">MEILTESGTCDRAYRYPVRIEKGQARFIGTAFTVNGHVARNGSIRGSISNGFGTANVVGRLGANGFGQGTWVASGSLECRGRWNAERRG</sequence>
<evidence type="ECO:0000313" key="1">
    <source>
        <dbReference type="EMBL" id="MDQ0440985.1"/>
    </source>
</evidence>
<name>A0ABU0HFA8_9HYPH</name>
<protein>
    <submittedName>
        <fullName evidence="1">Uncharacterized protein</fullName>
    </submittedName>
</protein>
<keyword evidence="2" id="KW-1185">Reference proteome</keyword>
<evidence type="ECO:0000313" key="2">
    <source>
        <dbReference type="Proteomes" id="UP001236369"/>
    </source>
</evidence>
<proteinExistence type="predicted"/>